<dbReference type="OrthoDB" id="8963457at2759"/>
<organism evidence="1">
    <name type="scientific">Tetraodon nigroviridis</name>
    <name type="common">Spotted green pufferfish</name>
    <name type="synonym">Chelonodon nigroviridis</name>
    <dbReference type="NCBI Taxonomy" id="99883"/>
    <lineage>
        <taxon>Eukaryota</taxon>
        <taxon>Metazoa</taxon>
        <taxon>Chordata</taxon>
        <taxon>Craniata</taxon>
        <taxon>Vertebrata</taxon>
        <taxon>Euteleostomi</taxon>
        <taxon>Actinopterygii</taxon>
        <taxon>Neopterygii</taxon>
        <taxon>Teleostei</taxon>
        <taxon>Neoteleostei</taxon>
        <taxon>Acanthomorphata</taxon>
        <taxon>Eupercaria</taxon>
        <taxon>Tetraodontiformes</taxon>
        <taxon>Tetradontoidea</taxon>
        <taxon>Tetraodontidae</taxon>
        <taxon>Tetraodon</taxon>
    </lineage>
</organism>
<name>Q4RTF6_TETNG</name>
<proteinExistence type="predicted"/>
<dbReference type="EMBL" id="CAAE01014998">
    <property type="protein sequence ID" value="CAG08326.1"/>
    <property type="molecule type" value="Genomic_DNA"/>
</dbReference>
<dbReference type="AlphaFoldDB" id="Q4RTF6"/>
<evidence type="ECO:0000313" key="1">
    <source>
        <dbReference type="EMBL" id="CAG08326.1"/>
    </source>
</evidence>
<dbReference type="KEGG" id="tng:GSTEN00029276G001"/>
<protein>
    <submittedName>
        <fullName evidence="1">Chromosome 1 SCAF14998, whole genome shotgun sequence</fullName>
    </submittedName>
</protein>
<gene>
    <name evidence="1" type="ORF">GSTENG00029276001</name>
</gene>
<sequence>MSMDSNSMTIPMSDPNAWATAMNNLGMPPIGITGQQLMPGNMLPSTQSTATFLLEVAFL</sequence>
<accession>Q4RTF6</accession>
<reference evidence="1" key="2">
    <citation type="submission" date="2004-02" db="EMBL/GenBank/DDBJ databases">
        <authorList>
            <consortium name="Genoscope"/>
            <consortium name="Whitehead Institute Centre for Genome Research"/>
        </authorList>
    </citation>
    <scope>NUCLEOTIDE SEQUENCE</scope>
</reference>
<reference evidence="1" key="1">
    <citation type="journal article" date="2004" name="Nature">
        <title>Genome duplication in the teleost fish Tetraodon nigroviridis reveals the early vertebrate proto-karyotype.</title>
        <authorList>
            <person name="Jaillon O."/>
            <person name="Aury J.-M."/>
            <person name="Brunet F."/>
            <person name="Petit J.-L."/>
            <person name="Stange-Thomann N."/>
            <person name="Mauceli E."/>
            <person name="Bouneau L."/>
            <person name="Fischer C."/>
            <person name="Ozouf-Costaz C."/>
            <person name="Bernot A."/>
            <person name="Nicaud S."/>
            <person name="Jaffe D."/>
            <person name="Fisher S."/>
            <person name="Lutfalla G."/>
            <person name="Dossat C."/>
            <person name="Segurens B."/>
            <person name="Dasilva C."/>
            <person name="Salanoubat M."/>
            <person name="Levy M."/>
            <person name="Boudet N."/>
            <person name="Castellano S."/>
            <person name="Anthouard V."/>
            <person name="Jubin C."/>
            <person name="Castelli V."/>
            <person name="Katinka M."/>
            <person name="Vacherie B."/>
            <person name="Biemont C."/>
            <person name="Skalli Z."/>
            <person name="Cattolico L."/>
            <person name="Poulain J."/>
            <person name="De Berardinis V."/>
            <person name="Cruaud C."/>
            <person name="Duprat S."/>
            <person name="Brottier P."/>
            <person name="Coutanceau J.-P."/>
            <person name="Gouzy J."/>
            <person name="Parra G."/>
            <person name="Lardier G."/>
            <person name="Chapple C."/>
            <person name="McKernan K.J."/>
            <person name="McEwan P."/>
            <person name="Bosak S."/>
            <person name="Kellis M."/>
            <person name="Volff J.-N."/>
            <person name="Guigo R."/>
            <person name="Zody M.C."/>
            <person name="Mesirov J."/>
            <person name="Lindblad-Toh K."/>
            <person name="Birren B."/>
            <person name="Nusbaum C."/>
            <person name="Kahn D."/>
            <person name="Robinson-Rechavi M."/>
            <person name="Laudet V."/>
            <person name="Schachter V."/>
            <person name="Quetier F."/>
            <person name="Saurin W."/>
            <person name="Scarpelli C."/>
            <person name="Wincker P."/>
            <person name="Lander E.S."/>
            <person name="Weissenbach J."/>
            <person name="Roest Crollius H."/>
        </authorList>
    </citation>
    <scope>NUCLEOTIDE SEQUENCE [LARGE SCALE GENOMIC DNA]</scope>
</reference>